<keyword evidence="7" id="KW-0539">Nucleus</keyword>
<gene>
    <name evidence="12" type="ORF">HS088_TW16G00445</name>
</gene>
<protein>
    <submittedName>
        <fullName evidence="12">Uncharacterized protein</fullName>
    </submittedName>
</protein>
<sequence length="463" mass="52072">MAAKRFFDDSTSDPEYPPTEKRIRSRHSLASVVGQVVAANSIQNLCTSLEPMLRRVVNEEMENTLKRCSISNLTRQPSFRIQALEPSTLQLVFPKTLSLPIFTGSKVVHTDNCPLQILLVDKSSTGGHNQMLPSTLPYPIKIEIVVLDGDFPSGDGQIWTSQDFDNNVLKERTGKRPLLAGDSLIVSMRDGVAVAGEFEFTDNSSWIRSRKFRIGARVFASGSCNSHGVRIREAMTEAFVVKDHRGELYKKHHPPSLEDEVWRLEKIGKDGAFHKKLASEGIKTVQDLLKLSTANPLKLRKILGGMSDKIWNVTMKHARTCVMGNKHYIYKGNNFTITFNPICQVVKAMIDGRMYFTSDLTNIDRTYVQTMVSEAYTKWHTLEENQEVEGLINETALLTHGDMGNQYLNYHQQEMMISYQQNGFEQASSSYFGAPVEQGLQYCISESSSDGEYMPSKSFINSG</sequence>
<evidence type="ECO:0000256" key="8">
    <source>
        <dbReference type="SAM" id="MobiDB-lite"/>
    </source>
</evidence>
<keyword evidence="13" id="KW-1185">Reference proteome</keyword>
<keyword evidence="5" id="KW-0010">Activator</keyword>
<comment type="caution">
    <text evidence="12">The sequence shown here is derived from an EMBL/GenBank/DDBJ whole genome shotgun (WGS) entry which is preliminary data.</text>
</comment>
<evidence type="ECO:0000313" key="12">
    <source>
        <dbReference type="EMBL" id="KAF5734004.1"/>
    </source>
</evidence>
<evidence type="ECO:0000256" key="1">
    <source>
        <dbReference type="ARBA" id="ARBA00004123"/>
    </source>
</evidence>
<reference evidence="12 13" key="1">
    <citation type="journal article" date="2020" name="Nat. Commun.">
        <title>Genome of Tripterygium wilfordii and identification of cytochrome P450 involved in triptolide biosynthesis.</title>
        <authorList>
            <person name="Tu L."/>
            <person name="Su P."/>
            <person name="Zhang Z."/>
            <person name="Gao L."/>
            <person name="Wang J."/>
            <person name="Hu T."/>
            <person name="Zhou J."/>
            <person name="Zhang Y."/>
            <person name="Zhao Y."/>
            <person name="Liu Y."/>
            <person name="Song Y."/>
            <person name="Tong Y."/>
            <person name="Lu Y."/>
            <person name="Yang J."/>
            <person name="Xu C."/>
            <person name="Jia M."/>
            <person name="Peters R.J."/>
            <person name="Huang L."/>
            <person name="Gao W."/>
        </authorList>
    </citation>
    <scope>NUCLEOTIDE SEQUENCE [LARGE SCALE GENOMIC DNA]</scope>
    <source>
        <strain evidence="13">cv. XIE 37</strain>
        <tissue evidence="12">Leaf</tissue>
    </source>
</reference>
<dbReference type="InterPro" id="IPR046831">
    <property type="entry name" value="Calmodulin_bind_N"/>
</dbReference>
<evidence type="ECO:0000256" key="7">
    <source>
        <dbReference type="ARBA" id="ARBA00023242"/>
    </source>
</evidence>
<dbReference type="FunCoup" id="A0A7J7CIZ2">
    <property type="interactions" value="63"/>
</dbReference>
<dbReference type="InParanoid" id="A0A7J7CIZ2"/>
<feature type="domain" description="Calmodulin binding protein-like N-terminal" evidence="9">
    <location>
        <begin position="89"/>
        <end position="244"/>
    </location>
</feature>
<evidence type="ECO:0000256" key="4">
    <source>
        <dbReference type="ARBA" id="ARBA00023125"/>
    </source>
</evidence>
<evidence type="ECO:0000256" key="3">
    <source>
        <dbReference type="ARBA" id="ARBA00023015"/>
    </source>
</evidence>
<dbReference type="InterPro" id="IPR046829">
    <property type="entry name" value="Calmod_bind_C"/>
</dbReference>
<dbReference type="Pfam" id="PF07887">
    <property type="entry name" value="Calmodulin_bind"/>
    <property type="match status" value="1"/>
</dbReference>
<dbReference type="PANTHER" id="PTHR31713:SF42">
    <property type="entry name" value="PROTEIN SAR DEFICIENT 1"/>
    <property type="match status" value="1"/>
</dbReference>
<name>A0A7J7CIZ2_TRIWF</name>
<dbReference type="Proteomes" id="UP000593562">
    <property type="component" value="Unassembled WGS sequence"/>
</dbReference>
<feature type="domain" description="Calmodulin binding protein central" evidence="10">
    <location>
        <begin position="257"/>
        <end position="321"/>
    </location>
</feature>
<comment type="subcellular location">
    <subcellularLocation>
        <location evidence="1">Nucleus</location>
    </subcellularLocation>
</comment>
<feature type="domain" description="Calmodulin binding protein C-terminal" evidence="11">
    <location>
        <begin position="326"/>
        <end position="384"/>
    </location>
</feature>
<dbReference type="GO" id="GO:0080142">
    <property type="term" value="P:regulation of salicylic acid biosynthetic process"/>
    <property type="evidence" value="ECO:0007669"/>
    <property type="project" value="TreeGrafter"/>
</dbReference>
<evidence type="ECO:0000259" key="11">
    <source>
        <dbReference type="Pfam" id="PF20452"/>
    </source>
</evidence>
<dbReference type="PANTHER" id="PTHR31713">
    <property type="entry name" value="OS02G0177800 PROTEIN"/>
    <property type="match status" value="1"/>
</dbReference>
<dbReference type="InterPro" id="IPR046830">
    <property type="entry name" value="Calmod_bind_M"/>
</dbReference>
<keyword evidence="4" id="KW-0238">DNA-binding</keyword>
<dbReference type="AlphaFoldDB" id="A0A7J7CIZ2"/>
<dbReference type="GO" id="GO:0003700">
    <property type="term" value="F:DNA-binding transcription factor activity"/>
    <property type="evidence" value="ECO:0007669"/>
    <property type="project" value="TreeGrafter"/>
</dbReference>
<evidence type="ECO:0000256" key="2">
    <source>
        <dbReference type="ARBA" id="ARBA00007214"/>
    </source>
</evidence>
<comment type="similarity">
    <text evidence="2">Belongs to the plant ACBP60 protein family.</text>
</comment>
<accession>A0A7J7CIZ2</accession>
<dbReference type="GO" id="GO:0043565">
    <property type="term" value="F:sequence-specific DNA binding"/>
    <property type="evidence" value="ECO:0007669"/>
    <property type="project" value="TreeGrafter"/>
</dbReference>
<dbReference type="Pfam" id="PF20451">
    <property type="entry name" value="Calmod_bind_M"/>
    <property type="match status" value="1"/>
</dbReference>
<keyword evidence="6" id="KW-0804">Transcription</keyword>
<organism evidence="12 13">
    <name type="scientific">Tripterygium wilfordii</name>
    <name type="common">Thunder God vine</name>
    <dbReference type="NCBI Taxonomy" id="458696"/>
    <lineage>
        <taxon>Eukaryota</taxon>
        <taxon>Viridiplantae</taxon>
        <taxon>Streptophyta</taxon>
        <taxon>Embryophyta</taxon>
        <taxon>Tracheophyta</taxon>
        <taxon>Spermatophyta</taxon>
        <taxon>Magnoliopsida</taxon>
        <taxon>eudicotyledons</taxon>
        <taxon>Gunneridae</taxon>
        <taxon>Pentapetalae</taxon>
        <taxon>rosids</taxon>
        <taxon>fabids</taxon>
        <taxon>Celastrales</taxon>
        <taxon>Celastraceae</taxon>
        <taxon>Tripterygium</taxon>
    </lineage>
</organism>
<evidence type="ECO:0000256" key="5">
    <source>
        <dbReference type="ARBA" id="ARBA00023159"/>
    </source>
</evidence>
<dbReference type="InterPro" id="IPR012416">
    <property type="entry name" value="CBP60"/>
</dbReference>
<feature type="region of interest" description="Disordered" evidence="8">
    <location>
        <begin position="1"/>
        <end position="23"/>
    </location>
</feature>
<dbReference type="GO" id="GO:0005516">
    <property type="term" value="F:calmodulin binding"/>
    <property type="evidence" value="ECO:0007669"/>
    <property type="project" value="InterPro"/>
</dbReference>
<evidence type="ECO:0000259" key="9">
    <source>
        <dbReference type="Pfam" id="PF07887"/>
    </source>
</evidence>
<proteinExistence type="inferred from homology"/>
<evidence type="ECO:0000313" key="13">
    <source>
        <dbReference type="Proteomes" id="UP000593562"/>
    </source>
</evidence>
<keyword evidence="3" id="KW-0805">Transcription regulation</keyword>
<dbReference type="OrthoDB" id="757051at2759"/>
<dbReference type="GO" id="GO:0005634">
    <property type="term" value="C:nucleus"/>
    <property type="evidence" value="ECO:0007669"/>
    <property type="project" value="UniProtKB-SubCell"/>
</dbReference>
<evidence type="ECO:0000259" key="10">
    <source>
        <dbReference type="Pfam" id="PF20451"/>
    </source>
</evidence>
<dbReference type="EMBL" id="JAAARO010000016">
    <property type="protein sequence ID" value="KAF5734004.1"/>
    <property type="molecule type" value="Genomic_DNA"/>
</dbReference>
<evidence type="ECO:0000256" key="6">
    <source>
        <dbReference type="ARBA" id="ARBA00023163"/>
    </source>
</evidence>
<dbReference type="Pfam" id="PF20452">
    <property type="entry name" value="Calmod_bind_C"/>
    <property type="match status" value="1"/>
</dbReference>